<keyword evidence="2" id="KW-0378">Hydrolase</keyword>
<feature type="transmembrane region" description="Helical" evidence="1">
    <location>
        <begin position="230"/>
        <end position="251"/>
    </location>
</feature>
<organism evidence="2 3">
    <name type="scientific">Actinokineospora bangkokensis</name>
    <dbReference type="NCBI Taxonomy" id="1193682"/>
    <lineage>
        <taxon>Bacteria</taxon>
        <taxon>Bacillati</taxon>
        <taxon>Actinomycetota</taxon>
        <taxon>Actinomycetes</taxon>
        <taxon>Pseudonocardiales</taxon>
        <taxon>Pseudonocardiaceae</taxon>
        <taxon>Actinokineospora</taxon>
    </lineage>
</organism>
<feature type="transmembrane region" description="Helical" evidence="1">
    <location>
        <begin position="98"/>
        <end position="117"/>
    </location>
</feature>
<dbReference type="AlphaFoldDB" id="A0A1Q9LET7"/>
<evidence type="ECO:0000256" key="1">
    <source>
        <dbReference type="SAM" id="Phobius"/>
    </source>
</evidence>
<sequence length="269" mass="28460">MSTGPTHAMSGLAAWAATTALAEGTALGSLSAKGWFVGAILATGAALLPDLDHPTSTVSGTFGPVTQAASKLLHGTSHLVYRATRTNRDANRDGGHRGLTHTLFFAALAAVVTTAIVQTSRSWALPLLMFFFCGLAVRGIMHKWCPKHDALWITGSALLLTYACLKWTDQTDADAAACGIAVGIGCIAHYLGDAITEQGCPILWPVPIAWKTWYPVAPPKLLRMRTGGRVEMAIIGPILTVIAVWMSAIALQRTGIIPALQDVRLAPWA</sequence>
<gene>
    <name evidence="2" type="ORF">BJP25_28295</name>
</gene>
<dbReference type="GO" id="GO:0016787">
    <property type="term" value="F:hydrolase activity"/>
    <property type="evidence" value="ECO:0007669"/>
    <property type="project" value="UniProtKB-KW"/>
</dbReference>
<evidence type="ECO:0000313" key="3">
    <source>
        <dbReference type="Proteomes" id="UP000186040"/>
    </source>
</evidence>
<feature type="transmembrane region" description="Helical" evidence="1">
    <location>
        <begin position="123"/>
        <end position="141"/>
    </location>
</feature>
<dbReference type="Proteomes" id="UP000186040">
    <property type="component" value="Unassembled WGS sequence"/>
</dbReference>
<keyword evidence="1" id="KW-1133">Transmembrane helix</keyword>
<dbReference type="EMBL" id="MKQR01000026">
    <property type="protein sequence ID" value="OLR90533.1"/>
    <property type="molecule type" value="Genomic_DNA"/>
</dbReference>
<dbReference type="RefSeq" id="WP_075977207.1">
    <property type="nucleotide sequence ID" value="NZ_MKQR01000026.1"/>
</dbReference>
<keyword evidence="1" id="KW-0472">Membrane</keyword>
<proteinExistence type="predicted"/>
<dbReference type="InterPro" id="IPR007404">
    <property type="entry name" value="YdjM-like"/>
</dbReference>
<keyword evidence="3" id="KW-1185">Reference proteome</keyword>
<reference evidence="2 3" key="1">
    <citation type="submission" date="2016-10" db="EMBL/GenBank/DDBJ databases">
        <title>The Draft Genome Sequence of Actinokineospora bangkokensis 44EHWT reveals the biosynthetic pathway of antifungal compounds Thailandins with unusual extender unit butylmalonyl-CoA.</title>
        <authorList>
            <person name="Greule A."/>
            <person name="Intra B."/>
            <person name="Flemming S."/>
            <person name="Rommel M.G."/>
            <person name="Panbangred W."/>
            <person name="Bechthold A."/>
        </authorList>
    </citation>
    <scope>NUCLEOTIDE SEQUENCE [LARGE SCALE GENOMIC DNA]</scope>
    <source>
        <strain evidence="2 3">44EHW</strain>
    </source>
</reference>
<dbReference type="Pfam" id="PF04307">
    <property type="entry name" value="YdjM"/>
    <property type="match status" value="2"/>
</dbReference>
<dbReference type="PANTHER" id="PTHR35531:SF1">
    <property type="entry name" value="INNER MEMBRANE PROTEIN YBCI-RELATED"/>
    <property type="match status" value="1"/>
</dbReference>
<protein>
    <submittedName>
        <fullName evidence="2">Hydrolase</fullName>
    </submittedName>
</protein>
<dbReference type="STRING" id="1193682.BJP25_28295"/>
<comment type="caution">
    <text evidence="2">The sequence shown here is derived from an EMBL/GenBank/DDBJ whole genome shotgun (WGS) entry which is preliminary data.</text>
</comment>
<accession>A0A1Q9LET7</accession>
<name>A0A1Q9LET7_9PSEU</name>
<evidence type="ECO:0000313" key="2">
    <source>
        <dbReference type="EMBL" id="OLR90533.1"/>
    </source>
</evidence>
<keyword evidence="1" id="KW-0812">Transmembrane</keyword>
<dbReference type="PANTHER" id="PTHR35531">
    <property type="entry name" value="INNER MEMBRANE PROTEIN YBCI-RELATED"/>
    <property type="match status" value="1"/>
</dbReference>